<dbReference type="STRING" id="880526.GCA_000427365_02069"/>
<name>A0A379MSM5_9BACT</name>
<evidence type="ECO:0000256" key="1">
    <source>
        <dbReference type="ARBA" id="ARBA00022490"/>
    </source>
</evidence>
<dbReference type="InterPro" id="IPR037923">
    <property type="entry name" value="HTH-like"/>
</dbReference>
<feature type="domain" description="HTH araC/xylS-type" evidence="6">
    <location>
        <begin position="181"/>
        <end position="278"/>
    </location>
</feature>
<dbReference type="GO" id="GO:0043565">
    <property type="term" value="F:sequence-specific DNA binding"/>
    <property type="evidence" value="ECO:0007669"/>
    <property type="project" value="InterPro"/>
</dbReference>
<dbReference type="InterPro" id="IPR014710">
    <property type="entry name" value="RmlC-like_jellyroll"/>
</dbReference>
<dbReference type="Gene3D" id="2.60.120.10">
    <property type="entry name" value="Jelly Rolls"/>
    <property type="match status" value="1"/>
</dbReference>
<dbReference type="InterPro" id="IPR003313">
    <property type="entry name" value="AraC-bd"/>
</dbReference>
<dbReference type="Proteomes" id="UP000255233">
    <property type="component" value="Unassembled WGS sequence"/>
</dbReference>
<keyword evidence="3" id="KW-0238">DNA-binding</keyword>
<dbReference type="SUPFAM" id="SSF51215">
    <property type="entry name" value="Regulatory protein AraC"/>
    <property type="match status" value="1"/>
</dbReference>
<keyword evidence="2" id="KW-0805">Transcription regulation</keyword>
<dbReference type="PROSITE" id="PS00041">
    <property type="entry name" value="HTH_ARAC_FAMILY_1"/>
    <property type="match status" value="1"/>
</dbReference>
<accession>A0A379MSM5</accession>
<keyword evidence="8" id="KW-1185">Reference proteome</keyword>
<dbReference type="SUPFAM" id="SSF46689">
    <property type="entry name" value="Homeodomain-like"/>
    <property type="match status" value="2"/>
</dbReference>
<dbReference type="Gene3D" id="1.10.10.60">
    <property type="entry name" value="Homeodomain-like"/>
    <property type="match status" value="2"/>
</dbReference>
<evidence type="ECO:0000259" key="6">
    <source>
        <dbReference type="PROSITE" id="PS01124"/>
    </source>
</evidence>
<protein>
    <submittedName>
        <fullName evidence="7">L-rhamnose operon transcriptional activator rhaR</fullName>
    </submittedName>
</protein>
<dbReference type="SMART" id="SM00342">
    <property type="entry name" value="HTH_ARAC"/>
    <property type="match status" value="1"/>
</dbReference>
<evidence type="ECO:0000256" key="5">
    <source>
        <dbReference type="ARBA" id="ARBA00023163"/>
    </source>
</evidence>
<dbReference type="InterPro" id="IPR018062">
    <property type="entry name" value="HTH_AraC-typ_CS"/>
</dbReference>
<keyword evidence="5" id="KW-0804">Transcription</keyword>
<proteinExistence type="predicted"/>
<evidence type="ECO:0000313" key="8">
    <source>
        <dbReference type="Proteomes" id="UP000255233"/>
    </source>
</evidence>
<gene>
    <name evidence="7" type="primary">rhaR</name>
    <name evidence="7" type="ORF">NCTC11190_01751</name>
</gene>
<dbReference type="AlphaFoldDB" id="A0A379MSM5"/>
<dbReference type="RefSeq" id="WP_027291622.1">
    <property type="nucleotide sequence ID" value="NZ_UGVL01000001.1"/>
</dbReference>
<dbReference type="GO" id="GO:0003700">
    <property type="term" value="F:DNA-binding transcription factor activity"/>
    <property type="evidence" value="ECO:0007669"/>
    <property type="project" value="InterPro"/>
</dbReference>
<keyword evidence="1" id="KW-0963">Cytoplasm</keyword>
<evidence type="ECO:0000256" key="3">
    <source>
        <dbReference type="ARBA" id="ARBA00023125"/>
    </source>
</evidence>
<dbReference type="PROSITE" id="PS01124">
    <property type="entry name" value="HTH_ARAC_FAMILY_2"/>
    <property type="match status" value="1"/>
</dbReference>
<dbReference type="InterPro" id="IPR018060">
    <property type="entry name" value="HTH_AraC"/>
</dbReference>
<dbReference type="InterPro" id="IPR050204">
    <property type="entry name" value="AraC_XylS_family_regulators"/>
</dbReference>
<dbReference type="PANTHER" id="PTHR46796:SF13">
    <property type="entry name" value="HTH-TYPE TRANSCRIPTIONAL ACTIVATOR RHAS"/>
    <property type="match status" value="1"/>
</dbReference>
<keyword evidence="4" id="KW-0010">Activator</keyword>
<dbReference type="PANTHER" id="PTHR46796">
    <property type="entry name" value="HTH-TYPE TRANSCRIPTIONAL ACTIVATOR RHAS-RELATED"/>
    <property type="match status" value="1"/>
</dbReference>
<dbReference type="Pfam" id="PF02311">
    <property type="entry name" value="AraC_binding"/>
    <property type="match status" value="1"/>
</dbReference>
<evidence type="ECO:0000256" key="2">
    <source>
        <dbReference type="ARBA" id="ARBA00023015"/>
    </source>
</evidence>
<dbReference type="EMBL" id="UGVL01000001">
    <property type="protein sequence ID" value="SUE34523.1"/>
    <property type="molecule type" value="Genomic_DNA"/>
</dbReference>
<dbReference type="OrthoDB" id="9813413at2"/>
<dbReference type="Pfam" id="PF12833">
    <property type="entry name" value="HTH_18"/>
    <property type="match status" value="1"/>
</dbReference>
<evidence type="ECO:0000313" key="7">
    <source>
        <dbReference type="EMBL" id="SUE34523.1"/>
    </source>
</evidence>
<reference evidence="7 8" key="1">
    <citation type="submission" date="2018-06" db="EMBL/GenBank/DDBJ databases">
        <authorList>
            <consortium name="Pathogen Informatics"/>
            <person name="Doyle S."/>
        </authorList>
    </citation>
    <scope>NUCLEOTIDE SEQUENCE [LARGE SCALE GENOMIC DNA]</scope>
    <source>
        <strain evidence="7 8">NCTC11190</strain>
    </source>
</reference>
<sequence length="278" mass="31850">MDISPAQSVWELLKTIADSPAYGRLAEVSRIVSFSPYETYGPHSHRRIEINYVKKGNCILRLDNESASFKRHETMIIGSDTNHRFEAGPEGATLIQLEFQPDIFALPAAPPDAHPGDGSRLIRITNNVRIMLAVQRIVNELNQHKEHYQHLVLLYYTELLILLRRYLDRTYLPLCSDPAMKAALAFIRTHFADRIAMTEVAEAAGVSGRYLRKLFDRYLNLSPLEYLTQVRIDRAIELLRNTELSVKEVCFACGFQSPQYFSKVFRRQTGRPPKSIAR</sequence>
<organism evidence="7 8">
    <name type="scientific">Rikenella microfusus</name>
    <dbReference type="NCBI Taxonomy" id="28139"/>
    <lineage>
        <taxon>Bacteria</taxon>
        <taxon>Pseudomonadati</taxon>
        <taxon>Bacteroidota</taxon>
        <taxon>Bacteroidia</taxon>
        <taxon>Bacteroidales</taxon>
        <taxon>Rikenellaceae</taxon>
        <taxon>Rikenella</taxon>
    </lineage>
</organism>
<dbReference type="InterPro" id="IPR009057">
    <property type="entry name" value="Homeodomain-like_sf"/>
</dbReference>
<evidence type="ECO:0000256" key="4">
    <source>
        <dbReference type="ARBA" id="ARBA00023159"/>
    </source>
</evidence>